<proteinExistence type="predicted"/>
<dbReference type="SUPFAM" id="SSF46689">
    <property type="entry name" value="Homeodomain-like"/>
    <property type="match status" value="1"/>
</dbReference>
<organism>
    <name type="scientific">Culex quinquefasciatus</name>
    <name type="common">Southern house mosquito</name>
    <name type="synonym">Culex pungens</name>
    <dbReference type="NCBI Taxonomy" id="7176"/>
    <lineage>
        <taxon>Eukaryota</taxon>
        <taxon>Metazoa</taxon>
        <taxon>Ecdysozoa</taxon>
        <taxon>Arthropoda</taxon>
        <taxon>Hexapoda</taxon>
        <taxon>Insecta</taxon>
        <taxon>Pterygota</taxon>
        <taxon>Neoptera</taxon>
        <taxon>Endopterygota</taxon>
        <taxon>Diptera</taxon>
        <taxon>Nematocera</taxon>
        <taxon>Culicoidea</taxon>
        <taxon>Culicidae</taxon>
        <taxon>Culicinae</taxon>
        <taxon>Culicini</taxon>
        <taxon>Culex</taxon>
        <taxon>Culex</taxon>
    </lineage>
</organism>
<reference evidence="3" key="1">
    <citation type="submission" date="2007-03" db="EMBL/GenBank/DDBJ databases">
        <title>Annotation of Culex pipiens quinquefasciatus.</title>
        <authorList>
            <consortium name="The Broad Institute Genome Sequencing Platform"/>
            <person name="Atkinson P.W."/>
            <person name="Hemingway J."/>
            <person name="Christensen B.M."/>
            <person name="Higgs S."/>
            <person name="Kodira C."/>
            <person name="Hannick L."/>
            <person name="Megy K."/>
            <person name="O'Leary S."/>
            <person name="Pearson M."/>
            <person name="Haas B.J."/>
            <person name="Mauceli E."/>
            <person name="Wortman J.R."/>
            <person name="Lee N.H."/>
            <person name="Guigo R."/>
            <person name="Stanke M."/>
            <person name="Alvarado L."/>
            <person name="Amedeo P."/>
            <person name="Antoine C.H."/>
            <person name="Arensburger P."/>
            <person name="Bidwell S.L."/>
            <person name="Crawford M."/>
            <person name="Camaro F."/>
            <person name="Devon K."/>
            <person name="Engels R."/>
            <person name="Hammond M."/>
            <person name="Howarth C."/>
            <person name="Koehrsen M."/>
            <person name="Lawson D."/>
            <person name="Montgomery P."/>
            <person name="Nene V."/>
            <person name="Nusbaum C."/>
            <person name="Puiu D."/>
            <person name="Romero-Severson J."/>
            <person name="Severson D.W."/>
            <person name="Shumway M."/>
            <person name="Sisk P."/>
            <person name="Stolte C."/>
            <person name="Zeng Q."/>
            <person name="Eisenstadt E."/>
            <person name="Fraser-Liggett C."/>
            <person name="Strausberg R."/>
            <person name="Galagan J."/>
            <person name="Birren B."/>
            <person name="Collins F.H."/>
        </authorList>
    </citation>
    <scope>NUCLEOTIDE SEQUENCE [LARGE SCALE GENOMIC DNA]</scope>
    <source>
        <strain evidence="3">JHB</strain>
    </source>
</reference>
<gene>
    <name evidence="4" type="primary">6034294</name>
    <name evidence="3" type="ORF">CpipJ_CPIJ003261</name>
</gene>
<evidence type="ECO:0000313" key="3">
    <source>
        <dbReference type="EMBL" id="EDS37863.1"/>
    </source>
</evidence>
<protein>
    <submittedName>
        <fullName evidence="3">Predicted protein</fullName>
    </submittedName>
</protein>
<accession>B0W7E8</accession>
<dbReference type="KEGG" id="cqu:CpipJ_CPIJ003261"/>
<dbReference type="EnsemblMetazoa" id="CPIJ003261-RA">
    <property type="protein sequence ID" value="CPIJ003261-PA"/>
    <property type="gene ID" value="CPIJ003261"/>
</dbReference>
<dbReference type="Gene3D" id="1.10.10.60">
    <property type="entry name" value="Homeodomain-like"/>
    <property type="match status" value="1"/>
</dbReference>
<dbReference type="EMBL" id="DS231853">
    <property type="protein sequence ID" value="EDS37863.1"/>
    <property type="molecule type" value="Genomic_DNA"/>
</dbReference>
<dbReference type="InParanoid" id="B0W7E8"/>
<dbReference type="HOGENOM" id="CLU_2294381_0_0_1"/>
<evidence type="ECO:0000256" key="2">
    <source>
        <dbReference type="SAM" id="MobiDB-lite"/>
    </source>
</evidence>
<dbReference type="InterPro" id="IPR009057">
    <property type="entry name" value="Homeodomain-like_sf"/>
</dbReference>
<dbReference type="GO" id="GO:0005634">
    <property type="term" value="C:nucleus"/>
    <property type="evidence" value="ECO:0007669"/>
    <property type="project" value="UniProtKB-SubCell"/>
</dbReference>
<dbReference type="VEuPathDB" id="VectorBase:CQUJHB016601"/>
<comment type="subcellular location">
    <subcellularLocation>
        <location evidence="1">Nucleus</location>
    </subcellularLocation>
</comment>
<evidence type="ECO:0000313" key="5">
    <source>
        <dbReference type="Proteomes" id="UP000002320"/>
    </source>
</evidence>
<name>B0W7E8_CULQU</name>
<feature type="region of interest" description="Disordered" evidence="2">
    <location>
        <begin position="1"/>
        <end position="22"/>
    </location>
</feature>
<reference evidence="4" key="2">
    <citation type="submission" date="2021-02" db="UniProtKB">
        <authorList>
            <consortium name="EnsemblMetazoa"/>
        </authorList>
    </citation>
    <scope>IDENTIFICATION</scope>
    <source>
        <strain evidence="4">JHB</strain>
    </source>
</reference>
<evidence type="ECO:0000313" key="4">
    <source>
        <dbReference type="EnsemblMetazoa" id="CPIJ003261-PA"/>
    </source>
</evidence>
<evidence type="ECO:0000256" key="1">
    <source>
        <dbReference type="ARBA" id="ARBA00004123"/>
    </source>
</evidence>
<dbReference type="Proteomes" id="UP000002320">
    <property type="component" value="Unassembled WGS sequence"/>
</dbReference>
<keyword evidence="5" id="KW-1185">Reference proteome</keyword>
<dbReference type="AlphaFoldDB" id="B0W7E8"/>
<sequence>MASKRKPLSELNISDSTDQPKKKHVTLSLDQKVQILDSLLCGSQVSTVSKEFNIARTTVLNIKKQEESIRLAHQKFLENGVKERRTVKTAKLVTLEDCLNG</sequence>
<dbReference type="OrthoDB" id="7762192at2759"/>
<dbReference type="VEuPathDB" id="VectorBase:CPIJ003261"/>